<keyword evidence="6" id="KW-1185">Reference proteome</keyword>
<evidence type="ECO:0000259" key="3">
    <source>
        <dbReference type="Pfam" id="PF20639"/>
    </source>
</evidence>
<feature type="compositionally biased region" description="Low complexity" evidence="1">
    <location>
        <begin position="920"/>
        <end position="934"/>
    </location>
</feature>
<feature type="region of interest" description="Disordered" evidence="1">
    <location>
        <begin position="757"/>
        <end position="781"/>
    </location>
</feature>
<feature type="compositionally biased region" description="Basic residues" evidence="1">
    <location>
        <begin position="941"/>
        <end position="950"/>
    </location>
</feature>
<dbReference type="Pfam" id="PF10214">
    <property type="entry name" value="Rrn6_beta-prop"/>
    <property type="match status" value="1"/>
</dbReference>
<accession>A0A6H0Y4T0</accession>
<dbReference type="PANTHER" id="PTHR28221:SF2">
    <property type="entry name" value="RNA POLYMERASE I-SPECIFIC TRANSCRIPTION INITIATION FACTOR RRN6"/>
    <property type="match status" value="1"/>
</dbReference>
<sequence>MTIHLPGQMAEPGPEGPFGDLGSATYDGEEQEWYFARDPHDHFALSATVDGEPRSAGSSRSDTLPNDYASVHRRQGLLAAHLQLRPSKAILPALLEVSEAVTQATAQFDVAIAARLSLGYLYDYGQKRAVPIIVSASGTAGSSISIVKLQQQRQGWHDSRRTWLQVPVPSAYTTTWNGPGTPVQQLLLARTTEAAGVARFLAARFLDCSVVFRLELTRDALSMQAVHEISKDDLYLVEHMDVAFNPWYFQQYAIIDTAGNWKVWQLEINAEVEATCVVQHNNPINPSTEALNDGWRKIMWVGSPTMLAICSRMHINLYGIENRVTWLQDIDVGPRQADCWILDVVVNPELSNVLVVLTGTHVLAWVLDSTHNGLEVRKIVMLRHHGNQSDLSMRLHVQPDGDGVNYPAERTLLLTLLGAIVLVRSSMNELVLCYKFNNLNGPLITIKGPASVNVSVSEKALDVVMLPVQSGHRGDLVQSTVQMHVQQTLSTYQVFFLKPDFELGQQLFCTRNTSPSAYTFRRPDWTQGGGSKLPNIVDEPFILYDGHELETSHQQRPVSRFVRRLRQTTNDRQGPEWTIDLSLTARDIAITSHPTADIGHALDRAEQVIRSPASHNDLPLRLLRWFGEEAIVSSVDEDNTMLQRLLAHTRDGRDHEDPWVVASRLAMPQVDGLGDPDDLSSNYDQIIAAWMRPLPTSVSGRVRLAKEALARQMTAEVTLASHVLRIEDNPRGSAQAQEEGEPQPYEFNLPIRNMPVVPSQGQRASTQPSALPTPSPTATPSILTQASQSSAYAPQRYHITAVTTFTKPLPISLPRSTQRVLRHWEVGADPATYEWRSYSRRITRQTEIEDLDSQLTEEERARLQRKAERLLKRERKEAAATREQQALSSQMPELIVSASQPVERTTASYSQPSGPHLTIPSSQSQPVAASQAVQGRYGGRPAKKKRKQGF</sequence>
<feature type="domain" description="RRN6 K-rich C-terminal" evidence="3">
    <location>
        <begin position="818"/>
        <end position="950"/>
    </location>
</feature>
<dbReference type="EMBL" id="CP051143">
    <property type="protein sequence ID" value="QIX01848.1"/>
    <property type="molecule type" value="Genomic_DNA"/>
</dbReference>
<evidence type="ECO:0000259" key="4">
    <source>
        <dbReference type="Pfam" id="PF20640"/>
    </source>
</evidence>
<feature type="compositionally biased region" description="Polar residues" evidence="1">
    <location>
        <begin position="882"/>
        <end position="913"/>
    </location>
</feature>
<evidence type="ECO:0000256" key="1">
    <source>
        <dbReference type="SAM" id="MobiDB-lite"/>
    </source>
</evidence>
<dbReference type="GO" id="GO:0042790">
    <property type="term" value="P:nucleolar large rRNA transcription by RNA polymerase I"/>
    <property type="evidence" value="ECO:0007669"/>
    <property type="project" value="TreeGrafter"/>
</dbReference>
<dbReference type="GO" id="GO:0001179">
    <property type="term" value="F:RNA polymerase I general transcription initiation factor binding"/>
    <property type="evidence" value="ECO:0007669"/>
    <property type="project" value="TreeGrafter"/>
</dbReference>
<dbReference type="GO" id="GO:0070860">
    <property type="term" value="C:RNA polymerase I core factor complex"/>
    <property type="evidence" value="ECO:0007669"/>
    <property type="project" value="TreeGrafter"/>
</dbReference>
<dbReference type="Pfam" id="PF20640">
    <property type="entry name" value="Rrn6_HB"/>
    <property type="match status" value="1"/>
</dbReference>
<name>A0A6H0Y4T0_9PEZI</name>
<feature type="region of interest" description="Disordered" evidence="1">
    <location>
        <begin position="874"/>
        <end position="950"/>
    </location>
</feature>
<feature type="domain" description="RRN6 beta-propeller" evidence="2">
    <location>
        <begin position="125"/>
        <end position="437"/>
    </location>
</feature>
<dbReference type="Proteomes" id="UP000503462">
    <property type="component" value="Chromosome 5"/>
</dbReference>
<feature type="domain" description="RRN6 helical bundle" evidence="4">
    <location>
        <begin position="538"/>
        <end position="721"/>
    </location>
</feature>
<evidence type="ECO:0008006" key="7">
    <source>
        <dbReference type="Google" id="ProtNLM"/>
    </source>
</evidence>
<dbReference type="InterPro" id="IPR048537">
    <property type="entry name" value="RRN6_HB"/>
</dbReference>
<dbReference type="Pfam" id="PF20639">
    <property type="entry name" value="Rrn6_K-rich"/>
    <property type="match status" value="1"/>
</dbReference>
<evidence type="ECO:0000313" key="6">
    <source>
        <dbReference type="Proteomes" id="UP000503462"/>
    </source>
</evidence>
<dbReference type="InterPro" id="IPR019350">
    <property type="entry name" value="RNA_pol_I-sp_TIF_RRN6-like"/>
</dbReference>
<protein>
    <recommendedName>
        <fullName evidence="7">RNA polymerase I-specific transcription initiation factor RRN6-like protein</fullName>
    </recommendedName>
</protein>
<dbReference type="InterPro" id="IPR048535">
    <property type="entry name" value="RRN6_beta-prop"/>
</dbReference>
<evidence type="ECO:0000313" key="5">
    <source>
        <dbReference type="EMBL" id="QIX01848.1"/>
    </source>
</evidence>
<dbReference type="InterPro" id="IPR048536">
    <property type="entry name" value="Rrn6_K-rich"/>
</dbReference>
<dbReference type="OrthoDB" id="4090074at2759"/>
<feature type="region of interest" description="Disordered" evidence="1">
    <location>
        <begin position="1"/>
        <end position="23"/>
    </location>
</feature>
<dbReference type="AlphaFoldDB" id="A0A6H0Y4T0"/>
<dbReference type="PANTHER" id="PTHR28221">
    <property type="entry name" value="RNA POLYMERASE I-SPECIFIC TRANSCRIPTION INITIATION FACTOR RRN6"/>
    <property type="match status" value="1"/>
</dbReference>
<proteinExistence type="predicted"/>
<reference evidence="5 6" key="1">
    <citation type="journal article" date="2016" name="Sci. Rep.">
        <title>Peltaster fructicola genome reveals evolution from an invasive phytopathogen to an ectophytic parasite.</title>
        <authorList>
            <person name="Xu C."/>
            <person name="Chen H."/>
            <person name="Gleason M.L."/>
            <person name="Xu J.R."/>
            <person name="Liu H."/>
            <person name="Zhang R."/>
            <person name="Sun G."/>
        </authorList>
    </citation>
    <scope>NUCLEOTIDE SEQUENCE [LARGE SCALE GENOMIC DNA]</scope>
    <source>
        <strain evidence="5 6">LNHT1506</strain>
    </source>
</reference>
<dbReference type="GO" id="GO:0001163">
    <property type="term" value="F:RNA polymerase I transcription regulatory region sequence-specific DNA binding"/>
    <property type="evidence" value="ECO:0007669"/>
    <property type="project" value="TreeGrafter"/>
</dbReference>
<gene>
    <name evidence="5" type="ORF">AMS68_007365</name>
</gene>
<evidence type="ECO:0000259" key="2">
    <source>
        <dbReference type="Pfam" id="PF10214"/>
    </source>
</evidence>
<organism evidence="5 6">
    <name type="scientific">Peltaster fructicola</name>
    <dbReference type="NCBI Taxonomy" id="286661"/>
    <lineage>
        <taxon>Eukaryota</taxon>
        <taxon>Fungi</taxon>
        <taxon>Dikarya</taxon>
        <taxon>Ascomycota</taxon>
        <taxon>Pezizomycotina</taxon>
        <taxon>Dothideomycetes</taxon>
        <taxon>Dothideomycetes incertae sedis</taxon>
        <taxon>Peltaster</taxon>
    </lineage>
</organism>